<dbReference type="OrthoDB" id="7308181at2"/>
<dbReference type="PANTHER" id="PTHR10098:SF108">
    <property type="entry name" value="TETRATRICOPEPTIDE REPEAT PROTEIN 28"/>
    <property type="match status" value="1"/>
</dbReference>
<dbReference type="PANTHER" id="PTHR10098">
    <property type="entry name" value="RAPSYN-RELATED"/>
    <property type="match status" value="1"/>
</dbReference>
<name>A0A1Z4BTY4_9GAMM</name>
<dbReference type="Gene3D" id="1.25.40.10">
    <property type="entry name" value="Tetratricopeptide repeat domain"/>
    <property type="match status" value="3"/>
</dbReference>
<dbReference type="InterPro" id="IPR027417">
    <property type="entry name" value="P-loop_NTPase"/>
</dbReference>
<gene>
    <name evidence="2" type="ORF">CEK71_01185</name>
</gene>
<evidence type="ECO:0000313" key="2">
    <source>
        <dbReference type="EMBL" id="ASF44786.1"/>
    </source>
</evidence>
<evidence type="ECO:0008006" key="4">
    <source>
        <dbReference type="Google" id="ProtNLM"/>
    </source>
</evidence>
<dbReference type="SUPFAM" id="SSF52540">
    <property type="entry name" value="P-loop containing nucleoside triphosphate hydrolases"/>
    <property type="match status" value="1"/>
</dbReference>
<dbReference type="InterPro" id="IPR011990">
    <property type="entry name" value="TPR-like_helical_dom_sf"/>
</dbReference>
<keyword evidence="3" id="KW-1185">Reference proteome</keyword>
<dbReference type="Proteomes" id="UP000197019">
    <property type="component" value="Chromosome"/>
</dbReference>
<evidence type="ECO:0000313" key="3">
    <source>
        <dbReference type="Proteomes" id="UP000197019"/>
    </source>
</evidence>
<dbReference type="EMBL" id="CP022129">
    <property type="protein sequence ID" value="ASF44786.1"/>
    <property type="molecule type" value="Genomic_DNA"/>
</dbReference>
<dbReference type="RefSeq" id="WP_088617669.1">
    <property type="nucleotide sequence ID" value="NZ_CP022129.1"/>
</dbReference>
<dbReference type="SMART" id="SM00028">
    <property type="entry name" value="TPR"/>
    <property type="match status" value="7"/>
</dbReference>
<organism evidence="2 3">
    <name type="scientific">Methylovulum psychrotolerans</name>
    <dbReference type="NCBI Taxonomy" id="1704499"/>
    <lineage>
        <taxon>Bacteria</taxon>
        <taxon>Pseudomonadati</taxon>
        <taxon>Pseudomonadota</taxon>
        <taxon>Gammaproteobacteria</taxon>
        <taxon>Methylococcales</taxon>
        <taxon>Methylococcaceae</taxon>
        <taxon>Methylovulum</taxon>
    </lineage>
</organism>
<accession>A0A1Z4BTY4</accession>
<feature type="repeat" description="TPR" evidence="1">
    <location>
        <begin position="960"/>
        <end position="993"/>
    </location>
</feature>
<evidence type="ECO:0000256" key="1">
    <source>
        <dbReference type="PROSITE-ProRule" id="PRU00339"/>
    </source>
</evidence>
<protein>
    <recommendedName>
        <fullName evidence="4">NB-ARC domain-containing protein</fullName>
    </recommendedName>
</protein>
<dbReference type="PROSITE" id="PS50005">
    <property type="entry name" value="TPR"/>
    <property type="match status" value="1"/>
</dbReference>
<sequence>MPYPGGGADKMGNYYEALWTVYCLLRILKGEATGIILEPLGDEGDGVEFKLETNSGSEYHQVKRQNGSAGHWKLPELNAKGVLAAAKAKLSKDEAAQFRFISQDSVANLPELCGRAVTAADYDAFKTFALDAEVHSTAFAQLCAYWDMPDERVYACLRCVRVETLSEDTLLELVKALAATLVSGNEQAIVASLRACCEDYWHRPLDREAIVAHLANADFTLIASAQDRLKDGAGNTILCNQTQIGRQINLGNNSTYHETHIHYAEKSLPRHLTTTPFIPDVFQGREEDLLAIRAKLEANSQPLLLVNGQGGIGKTSLAAKYWQSYQGHYAHTAWLYAPSRLDDALLMLALPLQVNFPDTMLTAQRLEVLQTAVANLTAPCLLIIDNANNADELAQHWGFLHACTNCHILLTSRLNGFNGAGYYPIKALPEDVALRVFNSHYPQHRTADDGLFFGIYQAVGGNTLVLELLAKNLAAVNANKVFYPLSQLLADLQQRGLLQLAKTKTVKVMGKGALPALQVANPTAIIAALYDELEQITPLSKVEQWLLCNLAVLPAENWAYGDLADLLLSPEDDEEIFSDTLSGLAVRGWLENSIQNGISHYKSSPVVQEITRHKNAERLQGYCAGLVVKLIDKLDYEADSGHLLNASYADAAAYCRHAETVTTGLPGDRSLAVLHERIGRYHLTTGNMDKALRAFTEYHTFMATLHECEPNNLSIKSSLAVACQYLGSVHNMLGDLRQALHWCEEDYRLSQELHAAAPGHLDFKNGLAVACQHLGITHTTLGDLQQALRCYEDYHCLEQELHAAAPGHLGFKNNLAVACSKLGDTHTKLGDLQQALHWYEEYHRLEQELHAAAPGHLDFKNGLAIACQYLGIAHTTLDDLQQALRCYEDYHRLVQELHAAAPGHLGFKNSLAVACQKLGTTHATLGDLQQALRWYQDYHRLVQELHAAAPDHLGFTNGLASALVFLGQHYEQQGNLPLALGYYRQAQTLSAELVAKSPLYVEFQNNLAWVNGRLESG</sequence>
<dbReference type="InterPro" id="IPR019734">
    <property type="entry name" value="TPR_rpt"/>
</dbReference>
<reference evidence="2 3" key="1">
    <citation type="submission" date="2017-06" db="EMBL/GenBank/DDBJ databases">
        <title>Genome Sequencing of the methanotroph Methylovulum psychrotolerants str. HV10-M2 isolated from a high-altitude environment.</title>
        <authorList>
            <person name="Mateos-Rivera A."/>
        </authorList>
    </citation>
    <scope>NUCLEOTIDE SEQUENCE [LARGE SCALE GENOMIC DNA]</scope>
    <source>
        <strain evidence="2 3">HV10_M2</strain>
    </source>
</reference>
<dbReference type="KEGG" id="mpsy:CEK71_01185"/>
<dbReference type="SUPFAM" id="SSF48452">
    <property type="entry name" value="TPR-like"/>
    <property type="match status" value="2"/>
</dbReference>
<keyword evidence="1" id="KW-0802">TPR repeat</keyword>
<proteinExistence type="predicted"/>
<dbReference type="AlphaFoldDB" id="A0A1Z4BTY4"/>
<dbReference type="Gene3D" id="3.40.50.300">
    <property type="entry name" value="P-loop containing nucleotide triphosphate hydrolases"/>
    <property type="match status" value="1"/>
</dbReference>